<keyword evidence="3" id="KW-1185">Reference proteome</keyword>
<organism evidence="2 3">
    <name type="scientific">Cirrhinus molitorella</name>
    <name type="common">mud carp</name>
    <dbReference type="NCBI Taxonomy" id="172907"/>
    <lineage>
        <taxon>Eukaryota</taxon>
        <taxon>Metazoa</taxon>
        <taxon>Chordata</taxon>
        <taxon>Craniata</taxon>
        <taxon>Vertebrata</taxon>
        <taxon>Euteleostomi</taxon>
        <taxon>Actinopterygii</taxon>
        <taxon>Neopterygii</taxon>
        <taxon>Teleostei</taxon>
        <taxon>Ostariophysi</taxon>
        <taxon>Cypriniformes</taxon>
        <taxon>Cyprinidae</taxon>
        <taxon>Labeoninae</taxon>
        <taxon>Labeonini</taxon>
        <taxon>Cirrhinus</taxon>
    </lineage>
</organism>
<name>A0AA88NY70_9TELE</name>
<sequence>MTQSVPVLSTHGAEEGRRSQDIDVVASDIGGLTDGDRAGGSKDADRGQMELCIVAGSGDLGTAAAASIIGGARGPED</sequence>
<dbReference type="Proteomes" id="UP001187343">
    <property type="component" value="Unassembled WGS sequence"/>
</dbReference>
<reference evidence="2" key="1">
    <citation type="submission" date="2023-08" db="EMBL/GenBank/DDBJ databases">
        <title>Chromosome-level Genome Assembly of mud carp (Cirrhinus molitorella).</title>
        <authorList>
            <person name="Liu H."/>
        </authorList>
    </citation>
    <scope>NUCLEOTIDE SEQUENCE</scope>
    <source>
        <strain evidence="2">Prfri</strain>
        <tissue evidence="2">Muscle</tissue>
    </source>
</reference>
<feature type="region of interest" description="Disordered" evidence="1">
    <location>
        <begin position="1"/>
        <end position="46"/>
    </location>
</feature>
<feature type="compositionally biased region" description="Basic and acidic residues" evidence="1">
    <location>
        <begin position="12"/>
        <end position="21"/>
    </location>
</feature>
<feature type="compositionally biased region" description="Basic and acidic residues" evidence="1">
    <location>
        <begin position="34"/>
        <end position="46"/>
    </location>
</feature>
<proteinExistence type="predicted"/>
<evidence type="ECO:0000313" key="3">
    <source>
        <dbReference type="Proteomes" id="UP001187343"/>
    </source>
</evidence>
<comment type="caution">
    <text evidence="2">The sequence shown here is derived from an EMBL/GenBank/DDBJ whole genome shotgun (WGS) entry which is preliminary data.</text>
</comment>
<dbReference type="EMBL" id="JAUYZG010000024">
    <property type="protein sequence ID" value="KAK2869857.1"/>
    <property type="molecule type" value="Genomic_DNA"/>
</dbReference>
<evidence type="ECO:0000256" key="1">
    <source>
        <dbReference type="SAM" id="MobiDB-lite"/>
    </source>
</evidence>
<dbReference type="AlphaFoldDB" id="A0AA88NY70"/>
<protein>
    <submittedName>
        <fullName evidence="2">Uncharacterized protein</fullName>
    </submittedName>
</protein>
<evidence type="ECO:0000313" key="2">
    <source>
        <dbReference type="EMBL" id="KAK2869857.1"/>
    </source>
</evidence>
<accession>A0AA88NY70</accession>
<gene>
    <name evidence="2" type="ORF">Q8A67_024249</name>
</gene>